<keyword evidence="2" id="KW-1185">Reference proteome</keyword>
<gene>
    <name evidence="1" type="ORF">GCM10017667_29940</name>
</gene>
<dbReference type="EMBL" id="BNBE01000001">
    <property type="protein sequence ID" value="GHF97546.1"/>
    <property type="molecule type" value="Genomic_DNA"/>
</dbReference>
<dbReference type="GeneID" id="95659852"/>
<reference evidence="1" key="2">
    <citation type="submission" date="2020-09" db="EMBL/GenBank/DDBJ databases">
        <authorList>
            <person name="Sun Q."/>
            <person name="Ohkuma M."/>
        </authorList>
    </citation>
    <scope>NUCLEOTIDE SEQUENCE</scope>
    <source>
        <strain evidence="1">JCM 4122</strain>
    </source>
</reference>
<sequence length="118" mass="12910">MERHVLEKLFEDDAEEASAAALAVLRGGGTYNTSERTRPAGQHVGVFSYRLQRARLRGTEPFGLARAVQLLREHGRPVRGGMIDSADGTHTFVFYLTEDDSALVACFHLPHGPGQPPP</sequence>
<dbReference type="RefSeq" id="WP_170313827.1">
    <property type="nucleotide sequence ID" value="NZ_BNBE01000001.1"/>
</dbReference>
<dbReference type="AlphaFoldDB" id="A0A919BK62"/>
<organism evidence="1 2">
    <name type="scientific">Streptomyces filamentosus</name>
    <name type="common">Streptomyces roseosporus</name>
    <dbReference type="NCBI Taxonomy" id="67294"/>
    <lineage>
        <taxon>Bacteria</taxon>
        <taxon>Bacillati</taxon>
        <taxon>Actinomycetota</taxon>
        <taxon>Actinomycetes</taxon>
        <taxon>Kitasatosporales</taxon>
        <taxon>Streptomycetaceae</taxon>
        <taxon>Streptomyces</taxon>
    </lineage>
</organism>
<comment type="caution">
    <text evidence="1">The sequence shown here is derived from an EMBL/GenBank/DDBJ whole genome shotgun (WGS) entry which is preliminary data.</text>
</comment>
<accession>A0A919BK62</accession>
<evidence type="ECO:0000313" key="2">
    <source>
        <dbReference type="Proteomes" id="UP000632849"/>
    </source>
</evidence>
<name>A0A919BK62_STRFL</name>
<dbReference type="Proteomes" id="UP000632849">
    <property type="component" value="Unassembled WGS sequence"/>
</dbReference>
<evidence type="ECO:0000313" key="1">
    <source>
        <dbReference type="EMBL" id="GHF97546.1"/>
    </source>
</evidence>
<proteinExistence type="predicted"/>
<protein>
    <submittedName>
        <fullName evidence="1">Uncharacterized protein</fullName>
    </submittedName>
</protein>
<reference evidence="1" key="1">
    <citation type="journal article" date="2014" name="Int. J. Syst. Evol. Microbiol.">
        <title>Complete genome sequence of Corynebacterium casei LMG S-19264T (=DSM 44701T), isolated from a smear-ripened cheese.</title>
        <authorList>
            <consortium name="US DOE Joint Genome Institute (JGI-PGF)"/>
            <person name="Walter F."/>
            <person name="Albersmeier A."/>
            <person name="Kalinowski J."/>
            <person name="Ruckert C."/>
        </authorList>
    </citation>
    <scope>NUCLEOTIDE SEQUENCE</scope>
    <source>
        <strain evidence="1">JCM 4122</strain>
    </source>
</reference>